<organism evidence="2 3">
    <name type="scientific">Caulobacter phage Kronos</name>
    <dbReference type="NCBI Taxonomy" id="2340873"/>
    <lineage>
        <taxon>Viruses</taxon>
        <taxon>Duplodnaviria</taxon>
        <taxon>Heunggongvirae</taxon>
        <taxon>Uroviricota</taxon>
        <taxon>Caudoviricetes</taxon>
        <taxon>Caudoviricetes incertae sedis</taxon>
        <taxon>Kronosvirus</taxon>
        <taxon>Kronosvirus pelion</taxon>
    </lineage>
</organism>
<sequence>MTDTGDLFGFEPPPPEPAKPVQRTMDDVVTYRGGGRKREEKPPAPLVTVDPYPCMVAGCGDHGSFGNTRGRWCYMHRPADYWTK</sequence>
<keyword evidence="3" id="KW-1185">Reference proteome</keyword>
<evidence type="ECO:0000313" key="2">
    <source>
        <dbReference type="EMBL" id="AYD87707.1"/>
    </source>
</evidence>
<name>A0A386KT89_9CAUD</name>
<protein>
    <submittedName>
        <fullName evidence="2">Uncharacterized protein</fullName>
    </submittedName>
</protein>
<proteinExistence type="predicted"/>
<reference evidence="2 3" key="1">
    <citation type="submission" date="2018-08" db="EMBL/GenBank/DDBJ databases">
        <title>The isolation and characterization of a novel rhizosphere caulophage that is similar to lambdoid phages.</title>
        <authorList>
            <person name="Berrios L."/>
            <person name="Ely B."/>
        </authorList>
    </citation>
    <scope>NUCLEOTIDE SEQUENCE [LARGE SCALE GENOMIC DNA]</scope>
</reference>
<dbReference type="Proteomes" id="UP000269323">
    <property type="component" value="Segment"/>
</dbReference>
<dbReference type="EMBL" id="MH884648">
    <property type="protein sequence ID" value="AYD87707.1"/>
    <property type="molecule type" value="Genomic_DNA"/>
</dbReference>
<accession>A0A386KT89</accession>
<evidence type="ECO:0000313" key="3">
    <source>
        <dbReference type="Proteomes" id="UP000269323"/>
    </source>
</evidence>
<evidence type="ECO:0000256" key="1">
    <source>
        <dbReference type="SAM" id="MobiDB-lite"/>
    </source>
</evidence>
<feature type="region of interest" description="Disordered" evidence="1">
    <location>
        <begin position="1"/>
        <end position="23"/>
    </location>
</feature>